<sequence length="414" mass="45220">MAKIENPKNYTGRDLETIFFRPMLSGSDAVDLGIKILYNTPVPTTLQFWKRAGDILQKYTASGWNGGESATKFQKQIQLSKVKAEVGYSADDYFNMVYETIAGRSDVNLDDLSGTELEAAETSLFREAVAESIRATMWLGDTERNGQLATFDGFVKRLLADSGPGENDVPCFYLPENFAGNSETDAAEKVFKKLWEDAPEVLKAFKPQGNLVYLVTSDIYARYEEELDNVVLESAYLAKQNGREALSYRGIPVIDIQVTPYLKTCGDMPQTFALLTDRRNLAIAVNTADFPGTEIRMWYNPDQMENRQRAIFMAGCDYLLPEMVSMAVGGISATLSSDGIDASGGAVSITVKGYRAVNSLTAQGLANDDSPVGEAVPLTGEQGVFGGTLTGSGIVKIRCTVTYLNGESGEFIIQ</sequence>
<evidence type="ECO:0000313" key="2">
    <source>
        <dbReference type="Proteomes" id="UP000636891"/>
    </source>
</evidence>
<protein>
    <submittedName>
        <fullName evidence="1">Uncharacterized protein</fullName>
    </submittedName>
</protein>
<organism evidence="1 2">
    <name type="scientific">Alistipes hominis</name>
    <dbReference type="NCBI Taxonomy" id="2763015"/>
    <lineage>
        <taxon>Bacteria</taxon>
        <taxon>Pseudomonadati</taxon>
        <taxon>Bacteroidota</taxon>
        <taxon>Bacteroidia</taxon>
        <taxon>Bacteroidales</taxon>
        <taxon>Rikenellaceae</taxon>
        <taxon>Alistipes</taxon>
    </lineage>
</organism>
<dbReference type="Proteomes" id="UP000636891">
    <property type="component" value="Unassembled WGS sequence"/>
</dbReference>
<keyword evidence="2" id="KW-1185">Reference proteome</keyword>
<name>A0ABR7CLY9_9BACT</name>
<gene>
    <name evidence="1" type="ORF">H8S08_06525</name>
</gene>
<dbReference type="RefSeq" id="WP_118655769.1">
    <property type="nucleotide sequence ID" value="NZ_JACOOK010000003.1"/>
</dbReference>
<reference evidence="1 2" key="1">
    <citation type="submission" date="2020-08" db="EMBL/GenBank/DDBJ databases">
        <title>Genome public.</title>
        <authorList>
            <person name="Liu C."/>
            <person name="Sun Q."/>
        </authorList>
    </citation>
    <scope>NUCLEOTIDE SEQUENCE [LARGE SCALE GENOMIC DNA]</scope>
    <source>
        <strain evidence="1 2">New-7</strain>
    </source>
</reference>
<dbReference type="EMBL" id="JACOOK010000003">
    <property type="protein sequence ID" value="MBC5616673.1"/>
    <property type="molecule type" value="Genomic_DNA"/>
</dbReference>
<evidence type="ECO:0000313" key="1">
    <source>
        <dbReference type="EMBL" id="MBC5616673.1"/>
    </source>
</evidence>
<proteinExistence type="predicted"/>
<accession>A0ABR7CLY9</accession>
<comment type="caution">
    <text evidence="1">The sequence shown here is derived from an EMBL/GenBank/DDBJ whole genome shotgun (WGS) entry which is preliminary data.</text>
</comment>